<keyword evidence="3" id="KW-0812">Transmembrane</keyword>
<evidence type="ECO:0000256" key="2">
    <source>
        <dbReference type="ARBA" id="ARBA00004308"/>
    </source>
</evidence>
<dbReference type="InterPro" id="IPR036055">
    <property type="entry name" value="LDL_receptor-like_sf"/>
</dbReference>
<dbReference type="PRINTS" id="PR00261">
    <property type="entry name" value="LDLRECEPTOR"/>
</dbReference>
<dbReference type="InterPro" id="IPR003599">
    <property type="entry name" value="Ig_sub"/>
</dbReference>
<feature type="disulfide bond" evidence="8">
    <location>
        <begin position="196"/>
        <end position="214"/>
    </location>
</feature>
<dbReference type="AlphaFoldDB" id="A0A9D4EQ48"/>
<keyword evidence="6" id="KW-0472">Membrane</keyword>
<dbReference type="GO" id="GO:0016192">
    <property type="term" value="P:vesicle-mediated transport"/>
    <property type="evidence" value="ECO:0007669"/>
    <property type="project" value="UniProtKB-ARBA"/>
</dbReference>
<evidence type="ECO:0000256" key="1">
    <source>
        <dbReference type="ARBA" id="ARBA00004167"/>
    </source>
</evidence>
<dbReference type="InterPro" id="IPR036179">
    <property type="entry name" value="Ig-like_dom_sf"/>
</dbReference>
<evidence type="ECO:0000256" key="5">
    <source>
        <dbReference type="ARBA" id="ARBA00022989"/>
    </source>
</evidence>
<protein>
    <recommendedName>
        <fullName evidence="9">Ig-like domain-containing protein</fullName>
    </recommendedName>
</protein>
<comment type="subcellular location">
    <subcellularLocation>
        <location evidence="2">Endomembrane system</location>
    </subcellularLocation>
    <subcellularLocation>
        <location evidence="1">Membrane</location>
        <topology evidence="1">Single-pass membrane protein</topology>
    </subcellularLocation>
</comment>
<keyword evidence="5" id="KW-1133">Transmembrane helix</keyword>
<evidence type="ECO:0000256" key="3">
    <source>
        <dbReference type="ARBA" id="ARBA00022692"/>
    </source>
</evidence>
<reference evidence="10" key="1">
    <citation type="journal article" date="2019" name="bioRxiv">
        <title>The Genome of the Zebra Mussel, Dreissena polymorpha: A Resource for Invasive Species Research.</title>
        <authorList>
            <person name="McCartney M.A."/>
            <person name="Auch B."/>
            <person name="Kono T."/>
            <person name="Mallez S."/>
            <person name="Zhang Y."/>
            <person name="Obille A."/>
            <person name="Becker A."/>
            <person name="Abrahante J.E."/>
            <person name="Garbe J."/>
            <person name="Badalamenti J.P."/>
            <person name="Herman A."/>
            <person name="Mangelson H."/>
            <person name="Liachko I."/>
            <person name="Sullivan S."/>
            <person name="Sone E.D."/>
            <person name="Koren S."/>
            <person name="Silverstein K.A.T."/>
            <person name="Beckman K.B."/>
            <person name="Gohl D.M."/>
        </authorList>
    </citation>
    <scope>NUCLEOTIDE SEQUENCE</scope>
    <source>
        <strain evidence="10">Duluth1</strain>
        <tissue evidence="10">Whole animal</tissue>
    </source>
</reference>
<dbReference type="SUPFAM" id="SSF48726">
    <property type="entry name" value="Immunoglobulin"/>
    <property type="match status" value="1"/>
</dbReference>
<evidence type="ECO:0000256" key="7">
    <source>
        <dbReference type="ARBA" id="ARBA00023157"/>
    </source>
</evidence>
<keyword evidence="4" id="KW-0677">Repeat</keyword>
<proteinExistence type="predicted"/>
<dbReference type="EMBL" id="JAIWYP010000008">
    <property type="protein sequence ID" value="KAH3783713.1"/>
    <property type="molecule type" value="Genomic_DNA"/>
</dbReference>
<dbReference type="InterPro" id="IPR050685">
    <property type="entry name" value="LDLR"/>
</dbReference>
<dbReference type="OrthoDB" id="9990982at2759"/>
<dbReference type="PROSITE" id="PS50835">
    <property type="entry name" value="IG_LIKE"/>
    <property type="match status" value="1"/>
</dbReference>
<evidence type="ECO:0000259" key="9">
    <source>
        <dbReference type="PROSITE" id="PS50835"/>
    </source>
</evidence>
<dbReference type="InterPro" id="IPR007110">
    <property type="entry name" value="Ig-like_dom"/>
</dbReference>
<dbReference type="GO" id="GO:0005886">
    <property type="term" value="C:plasma membrane"/>
    <property type="evidence" value="ECO:0007669"/>
    <property type="project" value="TreeGrafter"/>
</dbReference>
<dbReference type="SMART" id="SM00192">
    <property type="entry name" value="LDLa"/>
    <property type="match status" value="2"/>
</dbReference>
<dbReference type="Gene3D" id="4.10.400.10">
    <property type="entry name" value="Low-density Lipoprotein Receptor"/>
    <property type="match status" value="2"/>
</dbReference>
<keyword evidence="11" id="KW-1185">Reference proteome</keyword>
<name>A0A9D4EQ48_DREPO</name>
<dbReference type="PROSITE" id="PS01209">
    <property type="entry name" value="LDLRA_1"/>
    <property type="match status" value="2"/>
</dbReference>
<dbReference type="PANTHER" id="PTHR24270:SF62">
    <property type="entry name" value="LOW-DENSITY LIPOPROTEIN RECEPTOR-RELATED PROTEIN 2"/>
    <property type="match status" value="1"/>
</dbReference>
<evidence type="ECO:0000256" key="4">
    <source>
        <dbReference type="ARBA" id="ARBA00022737"/>
    </source>
</evidence>
<dbReference type="Pfam" id="PF00057">
    <property type="entry name" value="Ldl_recept_a"/>
    <property type="match status" value="1"/>
</dbReference>
<evidence type="ECO:0000313" key="10">
    <source>
        <dbReference type="EMBL" id="KAH3783713.1"/>
    </source>
</evidence>
<dbReference type="InterPro" id="IPR002172">
    <property type="entry name" value="LDrepeatLR_classA_rpt"/>
</dbReference>
<accession>A0A9D4EQ48</accession>
<dbReference type="GO" id="GO:0012505">
    <property type="term" value="C:endomembrane system"/>
    <property type="evidence" value="ECO:0007669"/>
    <property type="project" value="UniProtKB-SubCell"/>
</dbReference>
<dbReference type="InterPro" id="IPR013783">
    <property type="entry name" value="Ig-like_fold"/>
</dbReference>
<reference evidence="10" key="2">
    <citation type="submission" date="2020-11" db="EMBL/GenBank/DDBJ databases">
        <authorList>
            <person name="McCartney M.A."/>
            <person name="Auch B."/>
            <person name="Kono T."/>
            <person name="Mallez S."/>
            <person name="Becker A."/>
            <person name="Gohl D.M."/>
            <person name="Silverstein K.A.T."/>
            <person name="Koren S."/>
            <person name="Bechman K.B."/>
            <person name="Herman A."/>
            <person name="Abrahante J.E."/>
            <person name="Garbe J."/>
        </authorList>
    </citation>
    <scope>NUCLEOTIDE SEQUENCE</scope>
    <source>
        <strain evidence="10">Duluth1</strain>
        <tissue evidence="10">Whole animal</tissue>
    </source>
</reference>
<feature type="domain" description="Ig-like" evidence="9">
    <location>
        <begin position="14"/>
        <end position="105"/>
    </location>
</feature>
<keyword evidence="7 8" id="KW-1015">Disulfide bond</keyword>
<comment type="caution">
    <text evidence="10">The sequence shown here is derived from an EMBL/GenBank/DDBJ whole genome shotgun (WGS) entry which is preliminary data.</text>
</comment>
<evidence type="ECO:0000313" key="11">
    <source>
        <dbReference type="Proteomes" id="UP000828390"/>
    </source>
</evidence>
<dbReference type="PROSITE" id="PS50068">
    <property type="entry name" value="LDLRA_2"/>
    <property type="match status" value="2"/>
</dbReference>
<dbReference type="Proteomes" id="UP000828390">
    <property type="component" value="Unassembled WGS sequence"/>
</dbReference>
<dbReference type="SMART" id="SM00409">
    <property type="entry name" value="IG"/>
    <property type="match status" value="1"/>
</dbReference>
<gene>
    <name evidence="10" type="ORF">DPMN_161656</name>
</gene>
<dbReference type="PANTHER" id="PTHR24270">
    <property type="entry name" value="LOW-DENSITY LIPOPROTEIN RECEPTOR-RELATED"/>
    <property type="match status" value="1"/>
</dbReference>
<evidence type="ECO:0000256" key="6">
    <source>
        <dbReference type="ARBA" id="ARBA00023136"/>
    </source>
</evidence>
<dbReference type="Gene3D" id="2.60.40.10">
    <property type="entry name" value="Immunoglobulins"/>
    <property type="match status" value="1"/>
</dbReference>
<organism evidence="10 11">
    <name type="scientific">Dreissena polymorpha</name>
    <name type="common">Zebra mussel</name>
    <name type="synonym">Mytilus polymorpha</name>
    <dbReference type="NCBI Taxonomy" id="45954"/>
    <lineage>
        <taxon>Eukaryota</taxon>
        <taxon>Metazoa</taxon>
        <taxon>Spiralia</taxon>
        <taxon>Lophotrochozoa</taxon>
        <taxon>Mollusca</taxon>
        <taxon>Bivalvia</taxon>
        <taxon>Autobranchia</taxon>
        <taxon>Heteroconchia</taxon>
        <taxon>Euheterodonta</taxon>
        <taxon>Imparidentia</taxon>
        <taxon>Neoheterodontei</taxon>
        <taxon>Myida</taxon>
        <taxon>Dreissenoidea</taxon>
        <taxon>Dreissenidae</taxon>
        <taxon>Dreissena</taxon>
    </lineage>
</organism>
<dbReference type="InterPro" id="IPR023415">
    <property type="entry name" value="LDLR_class-A_CS"/>
</dbReference>
<sequence length="267" mass="29605">MYMCCLVQGFWSRPPMTLKLWKHQVEVSARSLRVKVGSEFSVTCDGSAVGSNVDPHLRWYGTNKWWIANKGRHERVHIDHSLSRRFLKLNIRHVITIDAGVYTCRGWMGQGHGWDHARITLVVDDTEAGNPKPNIRPSRPTTQQATAHSNAVYRKLTTYLPPIRTYSNITTKSEMMLNVTNARVSDTGCRSPNHPCGSGECIDTRSVCDGNPDCPDGSDESNCSSIVCTEGTTACPQGKGCLLSEHICDGRPHCPDGWDESAIFCGK</sequence>
<evidence type="ECO:0000256" key="8">
    <source>
        <dbReference type="PROSITE-ProRule" id="PRU00124"/>
    </source>
</evidence>
<comment type="caution">
    <text evidence="8">Lacks conserved residue(s) required for the propagation of feature annotation.</text>
</comment>
<feature type="disulfide bond" evidence="8">
    <location>
        <begin position="189"/>
        <end position="201"/>
    </location>
</feature>
<dbReference type="SUPFAM" id="SSF57424">
    <property type="entry name" value="LDL receptor-like module"/>
    <property type="match status" value="2"/>
</dbReference>
<feature type="disulfide bond" evidence="8">
    <location>
        <begin position="208"/>
        <end position="223"/>
    </location>
</feature>
<dbReference type="CDD" id="cd00112">
    <property type="entry name" value="LDLa"/>
    <property type="match status" value="2"/>
</dbReference>